<evidence type="ECO:0000313" key="2">
    <source>
        <dbReference type="WBParaSite" id="PS1159_v2.g2526.t1"/>
    </source>
</evidence>
<evidence type="ECO:0000313" key="1">
    <source>
        <dbReference type="Proteomes" id="UP000887580"/>
    </source>
</evidence>
<dbReference type="Proteomes" id="UP000887580">
    <property type="component" value="Unplaced"/>
</dbReference>
<proteinExistence type="predicted"/>
<name>A0AC35G9J1_9BILA</name>
<protein>
    <submittedName>
        <fullName evidence="2">BTB domain-containing protein</fullName>
    </submittedName>
</protein>
<sequence length="410" mass="47571">MQQERFKIFKSQDQENGHFDVTFEIDGKKLFANKFMLTSVSETLKAMVSDRWSIKDEAVKIEDYSYDNFYEFLCFLYTGSCDLTNENVFKLTDMSEYYGVPLFKEFCGKFLTKMEYNLDNIEEMLEFAEKYSLCKMKAAIKHFVSYYFGKVVSNKRFLSYCLVSFVEFFSLIGYCSKEGIFEAVYKWTEHQVVKQSTDENQKFNCIESVKNKLMFTLLVIYELAEKQALQNQKMSSDGENFNTADSIKADLAEVLLFVRFYKMKQYFLTNFIVAKGIITEEQASHVNDIRVSITNNGKLITGVFNGDIGGIRRAIERSGTYNIARRNTTVIRIVDYMFLIPSTPSIVKKTFCTVWYLCLEKNGFVTLKHLSKIEESDYILAEMKSENGFSLTPDKETSLKACFNNLDPII</sequence>
<dbReference type="WBParaSite" id="PS1159_v2.g2526.t1">
    <property type="protein sequence ID" value="PS1159_v2.g2526.t1"/>
    <property type="gene ID" value="PS1159_v2.g2526"/>
</dbReference>
<accession>A0AC35G9J1</accession>
<reference evidence="2" key="1">
    <citation type="submission" date="2022-11" db="UniProtKB">
        <authorList>
            <consortium name="WormBaseParasite"/>
        </authorList>
    </citation>
    <scope>IDENTIFICATION</scope>
</reference>
<organism evidence="1 2">
    <name type="scientific">Panagrolaimus sp. PS1159</name>
    <dbReference type="NCBI Taxonomy" id="55785"/>
    <lineage>
        <taxon>Eukaryota</taxon>
        <taxon>Metazoa</taxon>
        <taxon>Ecdysozoa</taxon>
        <taxon>Nematoda</taxon>
        <taxon>Chromadorea</taxon>
        <taxon>Rhabditida</taxon>
        <taxon>Tylenchina</taxon>
        <taxon>Panagrolaimomorpha</taxon>
        <taxon>Panagrolaimoidea</taxon>
        <taxon>Panagrolaimidae</taxon>
        <taxon>Panagrolaimus</taxon>
    </lineage>
</organism>